<dbReference type="GO" id="GO:0005886">
    <property type="term" value="C:plasma membrane"/>
    <property type="evidence" value="ECO:0007669"/>
    <property type="project" value="UniProtKB-SubCell"/>
</dbReference>
<dbReference type="Proteomes" id="UP000267585">
    <property type="component" value="Unassembled WGS sequence"/>
</dbReference>
<dbReference type="InterPro" id="IPR004869">
    <property type="entry name" value="MMPL_dom"/>
</dbReference>
<evidence type="ECO:0000256" key="5">
    <source>
        <dbReference type="ARBA" id="ARBA00023136"/>
    </source>
</evidence>
<evidence type="ECO:0000313" key="9">
    <source>
        <dbReference type="Proteomes" id="UP000267585"/>
    </source>
</evidence>
<feature type="transmembrane region" description="Helical" evidence="6">
    <location>
        <begin position="643"/>
        <end position="665"/>
    </location>
</feature>
<feature type="transmembrane region" description="Helical" evidence="6">
    <location>
        <begin position="357"/>
        <end position="381"/>
    </location>
</feature>
<feature type="transmembrane region" description="Helical" evidence="6">
    <location>
        <begin position="21"/>
        <end position="39"/>
    </location>
</feature>
<keyword evidence="4 6" id="KW-1133">Transmembrane helix</keyword>
<dbReference type="InterPro" id="IPR000731">
    <property type="entry name" value="SSD"/>
</dbReference>
<feature type="transmembrane region" description="Helical" evidence="6">
    <location>
        <begin position="742"/>
        <end position="768"/>
    </location>
</feature>
<feature type="domain" description="SSD" evidence="7">
    <location>
        <begin position="255"/>
        <end position="380"/>
    </location>
</feature>
<feature type="transmembrane region" description="Helical" evidence="6">
    <location>
        <begin position="617"/>
        <end position="636"/>
    </location>
</feature>
<reference evidence="8 9" key="1">
    <citation type="submission" date="2018-11" db="EMBL/GenBank/DDBJ databases">
        <title>Arenibacter aquaticus sp.nov., a marine bacterium isolated from surface seawater in the South China Sea.</title>
        <authorList>
            <person name="Guo J."/>
            <person name="Sun J."/>
        </authorList>
    </citation>
    <scope>NUCLEOTIDE SEQUENCE [LARGE SCALE GENOMIC DNA]</scope>
    <source>
        <strain evidence="8 9">GUO666</strain>
    </source>
</reference>
<comment type="caution">
    <text evidence="8">The sequence shown here is derived from an EMBL/GenBank/DDBJ whole genome shotgun (WGS) entry which is preliminary data.</text>
</comment>
<keyword evidence="9" id="KW-1185">Reference proteome</keyword>
<dbReference type="OrthoDB" id="9805018at2"/>
<feature type="transmembrane region" description="Helical" evidence="6">
    <location>
        <begin position="229"/>
        <end position="248"/>
    </location>
</feature>
<dbReference type="Gene3D" id="1.20.1640.10">
    <property type="entry name" value="Multidrug efflux transporter AcrB transmembrane domain"/>
    <property type="match status" value="2"/>
</dbReference>
<dbReference type="SUPFAM" id="SSF82866">
    <property type="entry name" value="Multidrug efflux transporter AcrB transmembrane domain"/>
    <property type="match status" value="2"/>
</dbReference>
<dbReference type="PANTHER" id="PTHR33406:SF12">
    <property type="entry name" value="BLR2997 PROTEIN"/>
    <property type="match status" value="1"/>
</dbReference>
<feature type="transmembrane region" description="Helical" evidence="6">
    <location>
        <begin position="671"/>
        <end position="691"/>
    </location>
</feature>
<keyword evidence="2" id="KW-1003">Cell membrane</keyword>
<gene>
    <name evidence="8" type="ORF">EHW67_00325</name>
</gene>
<comment type="subcellular location">
    <subcellularLocation>
        <location evidence="1">Cell membrane</location>
        <topology evidence="1">Multi-pass membrane protein</topology>
    </subcellularLocation>
</comment>
<dbReference type="Pfam" id="PF03176">
    <property type="entry name" value="MMPL"/>
    <property type="match status" value="2"/>
</dbReference>
<accession>A0A430K7N3</accession>
<evidence type="ECO:0000259" key="7">
    <source>
        <dbReference type="PROSITE" id="PS50156"/>
    </source>
</evidence>
<name>A0A430K7N3_9FLAO</name>
<feature type="transmembrane region" description="Helical" evidence="6">
    <location>
        <begin position="413"/>
        <end position="433"/>
    </location>
</feature>
<dbReference type="RefSeq" id="WP_126160356.1">
    <property type="nucleotide sequence ID" value="NZ_RQPJ01000001.1"/>
</dbReference>
<evidence type="ECO:0000256" key="1">
    <source>
        <dbReference type="ARBA" id="ARBA00004651"/>
    </source>
</evidence>
<evidence type="ECO:0000256" key="6">
    <source>
        <dbReference type="SAM" id="Phobius"/>
    </source>
</evidence>
<sequence>MVAKLTQGFWAKVARIILRNRILILLILAITTFFMSMQWDNMRFSNSQANLLPDHHPVNMEYQAFLEQFGEEGNVIVMAVKDSSLYTPEKFNRWNKLSKQLGAFPEVDFVLSTDNLQELVKDTIKQEFVMQPFLKKAPETKKEVDSVTHHLFNDLPFYDNLIYNRKSNIIRSVIYLDKDIVNTSVRKDFILGDLTTLVANFEKETGLDVRISGMPYIRTMNSQNIIDEIGKFILAALGVTSLIFFFFFRSFRATIISMFVVIIGVMWAFGILGLLQYEITVLTALIPPLIIVIGIPNCIFLINKYQQEVKKHGNQALSLQRVISKIGNATLMTNVTTASGFATFIITDSKLLKEFGIVASINIIGIFVLSLLIIPIIYSFMSLPKDKHLKHLNTKWIETFVSWMERIVRERRISVYIVSIMLLVASIIGIYQIDISGSPIEDMPKKAEFFKDIRFFEEEFDGIMPVEIVVDTKRPKGVLKPSTLKKMDELGTVINDIPELSRPVSVVDLVKYSKQAFYSGIPKYYQLPTSQENTFIMDVARKSADNGNMLSSFVDSTGQVARVTTYMKDVKTSRMENIELKLEEHIAKIFPADRYEVSMTGSALLFLKGTKYLVKNLILSLALAIGLIALFMAYLFRSFRMIIISLIPNLLPLVITAGVMGFVGVPIKPSTILVFSIAFGISVDDTIHFLAKYRQELTVNQWKIKKSVYAALRETGVSMFYTSIVLFFGFSVFVISNFGGTVALGALVSATLLFAMLANLILLPSLLLSLERSIANKQVLKEPQIDILPKEVLNNIDKDK</sequence>
<organism evidence="8 9">
    <name type="scientific">Arenibacter aquaticus</name>
    <dbReference type="NCBI Taxonomy" id="2489054"/>
    <lineage>
        <taxon>Bacteria</taxon>
        <taxon>Pseudomonadati</taxon>
        <taxon>Bacteroidota</taxon>
        <taxon>Flavobacteriia</taxon>
        <taxon>Flavobacteriales</taxon>
        <taxon>Flavobacteriaceae</taxon>
        <taxon>Arenibacter</taxon>
    </lineage>
</organism>
<feature type="transmembrane region" description="Helical" evidence="6">
    <location>
        <begin position="712"/>
        <end position="736"/>
    </location>
</feature>
<dbReference type="AlphaFoldDB" id="A0A430K7N3"/>
<feature type="domain" description="SSD" evidence="7">
    <location>
        <begin position="643"/>
        <end position="769"/>
    </location>
</feature>
<evidence type="ECO:0000256" key="2">
    <source>
        <dbReference type="ARBA" id="ARBA00022475"/>
    </source>
</evidence>
<proteinExistence type="predicted"/>
<feature type="transmembrane region" description="Helical" evidence="6">
    <location>
        <begin position="255"/>
        <end position="275"/>
    </location>
</feature>
<protein>
    <submittedName>
        <fullName evidence="8">RND family transporter</fullName>
    </submittedName>
</protein>
<feature type="transmembrane region" description="Helical" evidence="6">
    <location>
        <begin position="322"/>
        <end position="345"/>
    </location>
</feature>
<evidence type="ECO:0000313" key="8">
    <source>
        <dbReference type="EMBL" id="RTE55053.1"/>
    </source>
</evidence>
<feature type="transmembrane region" description="Helical" evidence="6">
    <location>
        <begin position="281"/>
        <end position="302"/>
    </location>
</feature>
<keyword evidence="3 6" id="KW-0812">Transmembrane</keyword>
<evidence type="ECO:0000256" key="4">
    <source>
        <dbReference type="ARBA" id="ARBA00022989"/>
    </source>
</evidence>
<dbReference type="InterPro" id="IPR050545">
    <property type="entry name" value="Mycobact_MmpL"/>
</dbReference>
<dbReference type="PROSITE" id="PS50156">
    <property type="entry name" value="SSD"/>
    <property type="match status" value="2"/>
</dbReference>
<keyword evidence="5 6" id="KW-0472">Membrane</keyword>
<dbReference type="EMBL" id="RQPJ01000001">
    <property type="protein sequence ID" value="RTE55053.1"/>
    <property type="molecule type" value="Genomic_DNA"/>
</dbReference>
<dbReference type="PANTHER" id="PTHR33406">
    <property type="entry name" value="MEMBRANE PROTEIN MJ1562-RELATED"/>
    <property type="match status" value="1"/>
</dbReference>
<evidence type="ECO:0000256" key="3">
    <source>
        <dbReference type="ARBA" id="ARBA00022692"/>
    </source>
</evidence>